<evidence type="ECO:0000313" key="9">
    <source>
        <dbReference type="Proteomes" id="UP000279236"/>
    </source>
</evidence>
<evidence type="ECO:0000256" key="2">
    <source>
        <dbReference type="ARBA" id="ARBA00022723"/>
    </source>
</evidence>
<evidence type="ECO:0000256" key="6">
    <source>
        <dbReference type="SAM" id="MobiDB-lite"/>
    </source>
</evidence>
<comment type="subcellular location">
    <subcellularLocation>
        <location evidence="1">Nucleus</location>
    </subcellularLocation>
</comment>
<feature type="domain" description="Zn(2)-C6 fungal-type" evidence="7">
    <location>
        <begin position="17"/>
        <end position="47"/>
    </location>
</feature>
<dbReference type="CDD" id="cd12148">
    <property type="entry name" value="fungal_TF_MHR"/>
    <property type="match status" value="1"/>
</dbReference>
<dbReference type="Proteomes" id="UP000279236">
    <property type="component" value="Unassembled WGS sequence"/>
</dbReference>
<keyword evidence="5" id="KW-0539">Nucleus</keyword>
<dbReference type="PANTHER" id="PTHR47338:SF7">
    <property type="entry name" value="ZN(II)2CYS6 TRANSCRIPTION FACTOR (EUROFUNG)"/>
    <property type="match status" value="1"/>
</dbReference>
<dbReference type="AlphaFoldDB" id="A0A427Y5V6"/>
<evidence type="ECO:0000256" key="1">
    <source>
        <dbReference type="ARBA" id="ARBA00004123"/>
    </source>
</evidence>
<dbReference type="InterPro" id="IPR036864">
    <property type="entry name" value="Zn2-C6_fun-type_DNA-bd_sf"/>
</dbReference>
<sequence>MSSQADSSSSSSTPRLGCLTCRRRKVKCNLEQPTCAACNRLQKECVWQDMSAAPPPRQPRRPNDSACEQCRTRKLKCEGDPQRGACTRCQATSTACDWSSERVVRQRTSAGPSTKASTSTPSAAPLASTAGPSIAAGPSFPNELSQAETEAMIDLYFETVHHFGFLTFIHEMRFKRLLSRGKAPRDLTMAMVANVLRFTCDPTPENLARGDALVDGIIASLLPRVLQGFGVIQLMTLILVSHYEGQRGKTGSRFLLSALCVRMVQLMSLNTLDHTFPAKLPESHLSPLFTYEALRRVAWSVFFQDSTLDGGRYGSSLVDLGTFRIQLPCNEQSFLGNDNSRTESIFAPPSEHTAMLGLSAYLIRATHLRRRALNAVFRITHHDLQVPEVQADLAAIEATVKEFVNSMPARYHFTSDNAFLHRKRLPAFLLLHLLLHKLYIIVTMMKLALYRLDPAFSHLIPQVRHQRISHATAVSGILAEGLKQNTTFDLQAFGEAYYALEILLFEPRRLVATDSNADAIAAAIPPLLALLRIGGRRSEVIRVLHVEAVHRLLRCDYLPLLDSFDLEAFGSEYQPGQDEAEFDFRDFRFAKIERLRSVSRPTWQFRDEPLLEYHPDPESGANSAVVSPRLDASHVNSSNANVPSTLDLSPLGGSTLDGGDSLSDPWVRLLDPMANVAPTGVQDNFAWLFGESSRPRLQTGDPTEFWSQISREDAYDGRP</sequence>
<accession>A0A427Y5V6</accession>
<dbReference type="Pfam" id="PF00172">
    <property type="entry name" value="Zn_clus"/>
    <property type="match status" value="2"/>
</dbReference>
<organism evidence="8 9">
    <name type="scientific">Apiotrichum porosum</name>
    <dbReference type="NCBI Taxonomy" id="105984"/>
    <lineage>
        <taxon>Eukaryota</taxon>
        <taxon>Fungi</taxon>
        <taxon>Dikarya</taxon>
        <taxon>Basidiomycota</taxon>
        <taxon>Agaricomycotina</taxon>
        <taxon>Tremellomycetes</taxon>
        <taxon>Trichosporonales</taxon>
        <taxon>Trichosporonaceae</taxon>
        <taxon>Apiotrichum</taxon>
    </lineage>
</organism>
<dbReference type="PANTHER" id="PTHR47338">
    <property type="entry name" value="ZN(II)2CYS6 TRANSCRIPTION FACTOR (EUROFUNG)-RELATED"/>
    <property type="match status" value="1"/>
</dbReference>
<feature type="domain" description="Zn(2)-C6 fungal-type" evidence="7">
    <location>
        <begin position="66"/>
        <end position="98"/>
    </location>
</feature>
<evidence type="ECO:0000256" key="3">
    <source>
        <dbReference type="ARBA" id="ARBA00023015"/>
    </source>
</evidence>
<evidence type="ECO:0000259" key="7">
    <source>
        <dbReference type="PROSITE" id="PS50048"/>
    </source>
</evidence>
<evidence type="ECO:0000256" key="4">
    <source>
        <dbReference type="ARBA" id="ARBA00023163"/>
    </source>
</evidence>
<dbReference type="GO" id="GO:0008270">
    <property type="term" value="F:zinc ion binding"/>
    <property type="evidence" value="ECO:0007669"/>
    <property type="project" value="InterPro"/>
</dbReference>
<feature type="compositionally biased region" description="Low complexity" evidence="6">
    <location>
        <begin position="108"/>
        <end position="133"/>
    </location>
</feature>
<keyword evidence="2" id="KW-0479">Metal-binding</keyword>
<protein>
    <recommendedName>
        <fullName evidence="7">Zn(2)-C6 fungal-type domain-containing protein</fullName>
    </recommendedName>
</protein>
<dbReference type="PROSITE" id="PS00463">
    <property type="entry name" value="ZN2_CY6_FUNGAL_1"/>
    <property type="match status" value="2"/>
</dbReference>
<keyword evidence="4" id="KW-0804">Transcription</keyword>
<gene>
    <name evidence="8" type="ORF">EHS24_004727</name>
</gene>
<dbReference type="InterPro" id="IPR050815">
    <property type="entry name" value="TF_fung"/>
</dbReference>
<dbReference type="CDD" id="cd00067">
    <property type="entry name" value="GAL4"/>
    <property type="match status" value="2"/>
</dbReference>
<dbReference type="STRING" id="105984.A0A427Y5V6"/>
<feature type="compositionally biased region" description="Basic and acidic residues" evidence="6">
    <location>
        <begin position="710"/>
        <end position="719"/>
    </location>
</feature>
<evidence type="ECO:0000313" key="8">
    <source>
        <dbReference type="EMBL" id="RSH86471.1"/>
    </source>
</evidence>
<name>A0A427Y5V6_9TREE</name>
<keyword evidence="9" id="KW-1185">Reference proteome</keyword>
<dbReference type="RefSeq" id="XP_028479256.1">
    <property type="nucleotide sequence ID" value="XM_028620284.1"/>
</dbReference>
<dbReference type="GeneID" id="39589270"/>
<keyword evidence="3" id="KW-0805">Transcription regulation</keyword>
<dbReference type="SUPFAM" id="SSF57701">
    <property type="entry name" value="Zn2/Cys6 DNA-binding domain"/>
    <property type="match status" value="2"/>
</dbReference>
<dbReference type="GO" id="GO:0005634">
    <property type="term" value="C:nucleus"/>
    <property type="evidence" value="ECO:0007669"/>
    <property type="project" value="UniProtKB-SubCell"/>
</dbReference>
<dbReference type="SMART" id="SM00066">
    <property type="entry name" value="GAL4"/>
    <property type="match status" value="2"/>
</dbReference>
<dbReference type="PROSITE" id="PS50048">
    <property type="entry name" value="ZN2_CY6_FUNGAL_2"/>
    <property type="match status" value="2"/>
</dbReference>
<feature type="region of interest" description="Disordered" evidence="6">
    <location>
        <begin position="697"/>
        <end position="719"/>
    </location>
</feature>
<dbReference type="EMBL" id="RSCE01000002">
    <property type="protein sequence ID" value="RSH86471.1"/>
    <property type="molecule type" value="Genomic_DNA"/>
</dbReference>
<reference evidence="8 9" key="1">
    <citation type="submission" date="2018-11" db="EMBL/GenBank/DDBJ databases">
        <title>Genome sequence of Apiotrichum porosum DSM 27194.</title>
        <authorList>
            <person name="Aliyu H."/>
            <person name="Gorte O."/>
            <person name="Ochsenreither K."/>
        </authorList>
    </citation>
    <scope>NUCLEOTIDE SEQUENCE [LARGE SCALE GENOMIC DNA]</scope>
    <source>
        <strain evidence="8 9">DSM 27194</strain>
    </source>
</reference>
<dbReference type="OrthoDB" id="5419315at2759"/>
<feature type="region of interest" description="Disordered" evidence="6">
    <location>
        <begin position="103"/>
        <end position="141"/>
    </location>
</feature>
<dbReference type="Gene3D" id="4.10.240.10">
    <property type="entry name" value="Zn(2)-C6 fungal-type DNA-binding domain"/>
    <property type="match status" value="2"/>
</dbReference>
<proteinExistence type="predicted"/>
<evidence type="ECO:0000256" key="5">
    <source>
        <dbReference type="ARBA" id="ARBA00023242"/>
    </source>
</evidence>
<dbReference type="InterPro" id="IPR001138">
    <property type="entry name" value="Zn2Cys6_DnaBD"/>
</dbReference>
<dbReference type="GO" id="GO:0000981">
    <property type="term" value="F:DNA-binding transcription factor activity, RNA polymerase II-specific"/>
    <property type="evidence" value="ECO:0007669"/>
    <property type="project" value="InterPro"/>
</dbReference>
<comment type="caution">
    <text evidence="8">The sequence shown here is derived from an EMBL/GenBank/DDBJ whole genome shotgun (WGS) entry which is preliminary data.</text>
</comment>